<feature type="compositionally biased region" description="Low complexity" evidence="2">
    <location>
        <begin position="456"/>
        <end position="466"/>
    </location>
</feature>
<sequence length="486" mass="54062">MRDLRRRALESNKTVSRKAQSRGVSTPNSRTTSAHSSRQSSRNVSRHPSDDEDDDDDDTRSVGTAWSNISAEESGSGEQDAEASRAPLQDVIDELIDRKRSSVQGREDYLNLFVRMLTAHYHEEELGEKVDELLKAFAKSIRSEPSEKETILALKATSLMAVTMMDDTIYPSMSSVVKRAIMDSPSFAVKAAAIRTLSACTIFGGAGDDSIIEQMNFLLEIAMSDGAYIEATDDSDTVTAALEEWGFLASHIEDLEVESEEAIEAFADQLDSSETSVQVAAGENIALLYEKSYTPREDDESDEEENYNITDDDRSSSLSDDEDDNGAKLIKRYDAYHNTHRIIRQVESLAHISGRHINKKDKRSLHTNFTSILNTVINPRRGPQYSNAIDFETNHNYGSRKTVKFHRNSYMRVDRWWKWIRLAAMRRILGGGFVDHYFEGNRAILETLPVTLGVGNSGPVSSNGKSKSGKKGAGRVKGADVLSSSH</sequence>
<name>C5FZV9_ARTOC</name>
<organism evidence="4 5">
    <name type="scientific">Arthroderma otae (strain ATCC MYA-4605 / CBS 113480)</name>
    <name type="common">Microsporum canis</name>
    <dbReference type="NCBI Taxonomy" id="554155"/>
    <lineage>
        <taxon>Eukaryota</taxon>
        <taxon>Fungi</taxon>
        <taxon>Dikarya</taxon>
        <taxon>Ascomycota</taxon>
        <taxon>Pezizomycotina</taxon>
        <taxon>Eurotiomycetes</taxon>
        <taxon>Eurotiomycetidae</taxon>
        <taxon>Onygenales</taxon>
        <taxon>Arthrodermataceae</taxon>
        <taxon>Microsporum</taxon>
    </lineage>
</organism>
<dbReference type="Proteomes" id="UP000002035">
    <property type="component" value="Unassembled WGS sequence"/>
</dbReference>
<comment type="similarity">
    <text evidence="1">Belongs to the IFRD family.</text>
</comment>
<dbReference type="InterPro" id="IPR039777">
    <property type="entry name" value="IFRD"/>
</dbReference>
<dbReference type="PANTHER" id="PTHR12354:SF1">
    <property type="entry name" value="INTERFERON-RELATED DEVELOPMENTAL REGULATOR 1"/>
    <property type="match status" value="1"/>
</dbReference>
<reference evidence="5" key="1">
    <citation type="journal article" date="2012" name="MBio">
        <title>Comparative genome analysis of Trichophyton rubrum and related dermatophytes reveals candidate genes involved in infection.</title>
        <authorList>
            <person name="Martinez D.A."/>
            <person name="Oliver B.G."/>
            <person name="Graeser Y."/>
            <person name="Goldberg J.M."/>
            <person name="Li W."/>
            <person name="Martinez-Rossi N.M."/>
            <person name="Monod M."/>
            <person name="Shelest E."/>
            <person name="Barton R.C."/>
            <person name="Birch E."/>
            <person name="Brakhage A.A."/>
            <person name="Chen Z."/>
            <person name="Gurr S.J."/>
            <person name="Heiman D."/>
            <person name="Heitman J."/>
            <person name="Kosti I."/>
            <person name="Rossi A."/>
            <person name="Saif S."/>
            <person name="Samalova M."/>
            <person name="Saunders C.W."/>
            <person name="Shea T."/>
            <person name="Summerbell R.C."/>
            <person name="Xu J."/>
            <person name="Young S."/>
            <person name="Zeng Q."/>
            <person name="Birren B.W."/>
            <person name="Cuomo C.A."/>
            <person name="White T.C."/>
        </authorList>
    </citation>
    <scope>NUCLEOTIDE SEQUENCE [LARGE SCALE GENOMIC DNA]</scope>
    <source>
        <strain evidence="5">ATCC MYA-4605 / CBS 113480</strain>
    </source>
</reference>
<feature type="compositionally biased region" description="Acidic residues" evidence="2">
    <location>
        <begin position="297"/>
        <end position="306"/>
    </location>
</feature>
<dbReference type="VEuPathDB" id="FungiDB:MCYG_08231"/>
<dbReference type="Pfam" id="PF05004">
    <property type="entry name" value="IFRD"/>
    <property type="match status" value="1"/>
</dbReference>
<feature type="domain" description="Interferon-related developmental regulator N-terminal" evidence="3">
    <location>
        <begin position="70"/>
        <end position="376"/>
    </location>
</feature>
<gene>
    <name evidence="4" type="ORF">MCYG_08231</name>
</gene>
<dbReference type="STRING" id="554155.C5FZV9"/>
<feature type="region of interest" description="Disordered" evidence="2">
    <location>
        <begin position="1"/>
        <end position="86"/>
    </location>
</feature>
<feature type="region of interest" description="Disordered" evidence="2">
    <location>
        <begin position="456"/>
        <end position="486"/>
    </location>
</feature>
<feature type="region of interest" description="Disordered" evidence="2">
    <location>
        <begin position="290"/>
        <end position="324"/>
    </location>
</feature>
<dbReference type="OMA" id="HISGRHI"/>
<dbReference type="RefSeq" id="XP_002843148.1">
    <property type="nucleotide sequence ID" value="XM_002843102.1"/>
</dbReference>
<feature type="compositionally biased region" description="Polar residues" evidence="2">
    <location>
        <begin position="21"/>
        <end position="43"/>
    </location>
</feature>
<accession>C5FZV9</accession>
<evidence type="ECO:0000256" key="2">
    <source>
        <dbReference type="SAM" id="MobiDB-lite"/>
    </source>
</evidence>
<dbReference type="InterPro" id="IPR011989">
    <property type="entry name" value="ARM-like"/>
</dbReference>
<dbReference type="OrthoDB" id="18978at2759"/>
<protein>
    <submittedName>
        <fullName evidence="4">IFRD domain-containing protein</fullName>
    </submittedName>
</protein>
<dbReference type="GeneID" id="9227640"/>
<dbReference type="eggNOG" id="KOG2842">
    <property type="taxonomic scope" value="Eukaryota"/>
</dbReference>
<dbReference type="SUPFAM" id="SSF48371">
    <property type="entry name" value="ARM repeat"/>
    <property type="match status" value="1"/>
</dbReference>
<evidence type="ECO:0000313" key="4">
    <source>
        <dbReference type="EMBL" id="EEQ35412.1"/>
    </source>
</evidence>
<dbReference type="InterPro" id="IPR016024">
    <property type="entry name" value="ARM-type_fold"/>
</dbReference>
<dbReference type="EMBL" id="DS995708">
    <property type="protein sequence ID" value="EEQ35412.1"/>
    <property type="molecule type" value="Genomic_DNA"/>
</dbReference>
<dbReference type="AlphaFoldDB" id="C5FZV9"/>
<dbReference type="PANTHER" id="PTHR12354">
    <property type="entry name" value="INTERFERON-RELATED DEVELOPMENTAL REGULATOR"/>
    <property type="match status" value="1"/>
</dbReference>
<keyword evidence="5" id="KW-1185">Reference proteome</keyword>
<dbReference type="InterPro" id="IPR007701">
    <property type="entry name" value="Interferon-rel_develop_reg_N"/>
</dbReference>
<dbReference type="HOGENOM" id="CLU_039188_0_0_1"/>
<evidence type="ECO:0000313" key="5">
    <source>
        <dbReference type="Proteomes" id="UP000002035"/>
    </source>
</evidence>
<feature type="compositionally biased region" description="Polar residues" evidence="2">
    <location>
        <begin position="61"/>
        <end position="77"/>
    </location>
</feature>
<feature type="compositionally biased region" description="Basic and acidic residues" evidence="2">
    <location>
        <begin position="1"/>
        <end position="10"/>
    </location>
</feature>
<dbReference type="Gene3D" id="1.25.10.10">
    <property type="entry name" value="Leucine-rich Repeat Variant"/>
    <property type="match status" value="1"/>
</dbReference>
<proteinExistence type="inferred from homology"/>
<evidence type="ECO:0000259" key="3">
    <source>
        <dbReference type="Pfam" id="PF05004"/>
    </source>
</evidence>
<evidence type="ECO:0000256" key="1">
    <source>
        <dbReference type="ARBA" id="ARBA00008828"/>
    </source>
</evidence>